<reference evidence="1 2" key="1">
    <citation type="journal article" date="2019" name="Int. J. Syst. Evol. Microbiol.">
        <title>The Global Catalogue of Microorganisms (GCM) 10K type strain sequencing project: providing services to taxonomists for standard genome sequencing and annotation.</title>
        <authorList>
            <consortium name="The Broad Institute Genomics Platform"/>
            <consortium name="The Broad Institute Genome Sequencing Center for Infectious Disease"/>
            <person name="Wu L."/>
            <person name="Ma J."/>
        </authorList>
    </citation>
    <scope>NUCLEOTIDE SEQUENCE [LARGE SCALE GENOMIC DNA]</scope>
    <source>
        <strain evidence="1 2">JCM 16231</strain>
    </source>
</reference>
<protein>
    <recommendedName>
        <fullName evidence="3">Uracil-DNA glycosylase-like domain-containing protein</fullName>
    </recommendedName>
</protein>
<dbReference type="RefSeq" id="WP_224455694.1">
    <property type="nucleotide sequence ID" value="NZ_BAAAGG010000014.1"/>
</dbReference>
<sequence length="238" mass="28091">MNKSTEIFDTQLNEIEHYRKFPAMRPFIGKNYGINNSRKIMLIAESHYLPPNSTISRNTENWYNSEQSDLTSEEITWINTRNILKGDWKPNGHMIFRELNTRLSEFMNVEEFRAMTNVVFMNGFQRPAPETGDSIKNFCKQIDYKIGAKTIEEVVNIVEPDLVIFVSKLSWDKLRWKIPKSELKTEYNFVCHPGTGGRYWHSKKYEHGLKKFKSLIEKELNKNVLQQRTEVKNNSFLN</sequence>
<evidence type="ECO:0000313" key="2">
    <source>
        <dbReference type="Proteomes" id="UP001500185"/>
    </source>
</evidence>
<dbReference type="EMBL" id="BAAAGG010000014">
    <property type="protein sequence ID" value="GAA0760910.1"/>
    <property type="molecule type" value="Genomic_DNA"/>
</dbReference>
<organism evidence="1 2">
    <name type="scientific">Psychroflexus lacisalsi</name>
    <dbReference type="NCBI Taxonomy" id="503928"/>
    <lineage>
        <taxon>Bacteria</taxon>
        <taxon>Pseudomonadati</taxon>
        <taxon>Bacteroidota</taxon>
        <taxon>Flavobacteriia</taxon>
        <taxon>Flavobacteriales</taxon>
        <taxon>Flavobacteriaceae</taxon>
        <taxon>Psychroflexus</taxon>
    </lineage>
</organism>
<evidence type="ECO:0000313" key="1">
    <source>
        <dbReference type="EMBL" id="GAA0760910.1"/>
    </source>
</evidence>
<dbReference type="Proteomes" id="UP001500185">
    <property type="component" value="Unassembled WGS sequence"/>
</dbReference>
<keyword evidence="2" id="KW-1185">Reference proteome</keyword>
<name>A0ABN1KBA4_9FLAO</name>
<proteinExistence type="predicted"/>
<comment type="caution">
    <text evidence="1">The sequence shown here is derived from an EMBL/GenBank/DDBJ whole genome shotgun (WGS) entry which is preliminary data.</text>
</comment>
<gene>
    <name evidence="1" type="ORF">GCM10009433_20060</name>
</gene>
<accession>A0ABN1KBA4</accession>
<evidence type="ECO:0008006" key="3">
    <source>
        <dbReference type="Google" id="ProtNLM"/>
    </source>
</evidence>